<accession>A0A9D4GXL2</accession>
<gene>
    <name evidence="1" type="ORF">DPMN_126595</name>
</gene>
<reference evidence="1" key="1">
    <citation type="journal article" date="2019" name="bioRxiv">
        <title>The Genome of the Zebra Mussel, Dreissena polymorpha: A Resource for Invasive Species Research.</title>
        <authorList>
            <person name="McCartney M.A."/>
            <person name="Auch B."/>
            <person name="Kono T."/>
            <person name="Mallez S."/>
            <person name="Zhang Y."/>
            <person name="Obille A."/>
            <person name="Becker A."/>
            <person name="Abrahante J.E."/>
            <person name="Garbe J."/>
            <person name="Badalamenti J.P."/>
            <person name="Herman A."/>
            <person name="Mangelson H."/>
            <person name="Liachko I."/>
            <person name="Sullivan S."/>
            <person name="Sone E.D."/>
            <person name="Koren S."/>
            <person name="Silverstein K.A.T."/>
            <person name="Beckman K.B."/>
            <person name="Gohl D.M."/>
        </authorList>
    </citation>
    <scope>NUCLEOTIDE SEQUENCE</scope>
    <source>
        <strain evidence="1">Duluth1</strain>
        <tissue evidence="1">Whole animal</tissue>
    </source>
</reference>
<name>A0A9D4GXL2_DREPO</name>
<dbReference type="AlphaFoldDB" id="A0A9D4GXL2"/>
<evidence type="ECO:0000313" key="1">
    <source>
        <dbReference type="EMBL" id="KAH3824742.1"/>
    </source>
</evidence>
<proteinExistence type="predicted"/>
<dbReference type="EMBL" id="JAIWYP010000005">
    <property type="protein sequence ID" value="KAH3824742.1"/>
    <property type="molecule type" value="Genomic_DNA"/>
</dbReference>
<reference evidence="1" key="2">
    <citation type="submission" date="2020-11" db="EMBL/GenBank/DDBJ databases">
        <authorList>
            <person name="McCartney M.A."/>
            <person name="Auch B."/>
            <person name="Kono T."/>
            <person name="Mallez S."/>
            <person name="Becker A."/>
            <person name="Gohl D.M."/>
            <person name="Silverstein K.A.T."/>
            <person name="Koren S."/>
            <person name="Bechman K.B."/>
            <person name="Herman A."/>
            <person name="Abrahante J.E."/>
            <person name="Garbe J."/>
        </authorList>
    </citation>
    <scope>NUCLEOTIDE SEQUENCE</scope>
    <source>
        <strain evidence="1">Duluth1</strain>
        <tissue evidence="1">Whole animal</tissue>
    </source>
</reference>
<dbReference type="Proteomes" id="UP000828390">
    <property type="component" value="Unassembled WGS sequence"/>
</dbReference>
<comment type="caution">
    <text evidence="1">The sequence shown here is derived from an EMBL/GenBank/DDBJ whole genome shotgun (WGS) entry which is preliminary data.</text>
</comment>
<keyword evidence="2" id="KW-1185">Reference proteome</keyword>
<sequence>MVKPVRSIYLSRVEVLDQALDMVCDGLLQRPHPLLEVSHWQGCQSVKPATEVLWNM</sequence>
<organism evidence="1 2">
    <name type="scientific">Dreissena polymorpha</name>
    <name type="common">Zebra mussel</name>
    <name type="synonym">Mytilus polymorpha</name>
    <dbReference type="NCBI Taxonomy" id="45954"/>
    <lineage>
        <taxon>Eukaryota</taxon>
        <taxon>Metazoa</taxon>
        <taxon>Spiralia</taxon>
        <taxon>Lophotrochozoa</taxon>
        <taxon>Mollusca</taxon>
        <taxon>Bivalvia</taxon>
        <taxon>Autobranchia</taxon>
        <taxon>Heteroconchia</taxon>
        <taxon>Euheterodonta</taxon>
        <taxon>Imparidentia</taxon>
        <taxon>Neoheterodontei</taxon>
        <taxon>Myida</taxon>
        <taxon>Dreissenoidea</taxon>
        <taxon>Dreissenidae</taxon>
        <taxon>Dreissena</taxon>
    </lineage>
</organism>
<evidence type="ECO:0000313" key="2">
    <source>
        <dbReference type="Proteomes" id="UP000828390"/>
    </source>
</evidence>
<protein>
    <submittedName>
        <fullName evidence="1">Uncharacterized protein</fullName>
    </submittedName>
</protein>